<feature type="region of interest" description="Disordered" evidence="1">
    <location>
        <begin position="105"/>
        <end position="157"/>
    </location>
</feature>
<feature type="region of interest" description="Disordered" evidence="1">
    <location>
        <begin position="244"/>
        <end position="274"/>
    </location>
</feature>
<dbReference type="Proteomes" id="UP001151699">
    <property type="component" value="Chromosome X"/>
</dbReference>
<comment type="caution">
    <text evidence="2">The sequence shown here is derived from an EMBL/GenBank/DDBJ whole genome shotgun (WGS) entry which is preliminary data.</text>
</comment>
<proteinExistence type="predicted"/>
<evidence type="ECO:0000313" key="3">
    <source>
        <dbReference type="Proteomes" id="UP001151699"/>
    </source>
</evidence>
<feature type="compositionally biased region" description="Polar residues" evidence="1">
    <location>
        <begin position="253"/>
        <end position="274"/>
    </location>
</feature>
<organism evidence="2 3">
    <name type="scientific">Pseudolycoriella hygida</name>
    <dbReference type="NCBI Taxonomy" id="35572"/>
    <lineage>
        <taxon>Eukaryota</taxon>
        <taxon>Metazoa</taxon>
        <taxon>Ecdysozoa</taxon>
        <taxon>Arthropoda</taxon>
        <taxon>Hexapoda</taxon>
        <taxon>Insecta</taxon>
        <taxon>Pterygota</taxon>
        <taxon>Neoptera</taxon>
        <taxon>Endopterygota</taxon>
        <taxon>Diptera</taxon>
        <taxon>Nematocera</taxon>
        <taxon>Sciaroidea</taxon>
        <taxon>Sciaridae</taxon>
        <taxon>Pseudolycoriella</taxon>
    </lineage>
</organism>
<feature type="compositionally biased region" description="Polar residues" evidence="1">
    <location>
        <begin position="109"/>
        <end position="120"/>
    </location>
</feature>
<sequence>MEVNNGLTIADYKDGLKEWKALQQQQTQPETPSLQRQWTIITTERLVNQLNFERDIDIARFLAFQSESDIMTVTAVRTAMTSPTVPPQQKISRISNFSVASLLADTRQKSPQSSDIPTNLSQSSSSPISHHDSNSIAKNERHTPHSSTESEVDYDSNQEDSIVDIEDIHNENCSTPGLDKSSHMLSSPTLGGHVPIRPTPFSALAAAAAAWGGIGAGMPWAGSRQMTPFGPSGLFPGQGFGPGHVPGGKVESITETNTLFPEGNKSQSNPETVG</sequence>
<dbReference type="GO" id="GO:0003677">
    <property type="term" value="F:DNA binding"/>
    <property type="evidence" value="ECO:0007669"/>
    <property type="project" value="UniProtKB-KW"/>
</dbReference>
<dbReference type="AlphaFoldDB" id="A0A9Q0RZ08"/>
<protein>
    <submittedName>
        <fullName evidence="2">Muscle segmentation homeobox</fullName>
    </submittedName>
</protein>
<evidence type="ECO:0000313" key="2">
    <source>
        <dbReference type="EMBL" id="KAJ6637711.1"/>
    </source>
</evidence>
<reference evidence="2" key="1">
    <citation type="submission" date="2022-07" db="EMBL/GenBank/DDBJ databases">
        <authorList>
            <person name="Trinca V."/>
            <person name="Uliana J.V.C."/>
            <person name="Torres T.T."/>
            <person name="Ward R.J."/>
            <person name="Monesi N."/>
        </authorList>
    </citation>
    <scope>NUCLEOTIDE SEQUENCE</scope>
    <source>
        <strain evidence="2">HSMRA1968</strain>
        <tissue evidence="2">Whole embryos</tissue>
    </source>
</reference>
<keyword evidence="3" id="KW-1185">Reference proteome</keyword>
<accession>A0A9Q0RZ08</accession>
<name>A0A9Q0RZ08_9DIPT</name>
<keyword evidence="2" id="KW-0238">DNA-binding</keyword>
<gene>
    <name evidence="2" type="primary">Dr_1</name>
    <name evidence="2" type="ORF">Bhyg_10442</name>
</gene>
<dbReference type="EMBL" id="WJQU01000003">
    <property type="protein sequence ID" value="KAJ6637711.1"/>
    <property type="molecule type" value="Genomic_DNA"/>
</dbReference>
<evidence type="ECO:0000256" key="1">
    <source>
        <dbReference type="SAM" id="MobiDB-lite"/>
    </source>
</evidence>
<keyword evidence="2" id="KW-0371">Homeobox</keyword>
<dbReference type="OrthoDB" id="6159439at2759"/>
<feature type="compositionally biased region" description="Basic and acidic residues" evidence="1">
    <location>
        <begin position="129"/>
        <end position="143"/>
    </location>
</feature>